<keyword evidence="3" id="KW-1015">Disulfide bond</keyword>
<gene>
    <name evidence="4" type="ORF">EDS130_LOCUS13451</name>
    <name evidence="5" type="ORF">XAT740_LOCUS22018</name>
</gene>
<dbReference type="PANTHER" id="PTHR11387">
    <property type="entry name" value="CYTOCHROME C OXIDASE SUBUNIT 6B"/>
    <property type="match status" value="1"/>
</dbReference>
<protein>
    <submittedName>
        <fullName evidence="4">Uncharacterized protein</fullName>
    </submittedName>
</protein>
<evidence type="ECO:0000256" key="3">
    <source>
        <dbReference type="ARBA" id="ARBA00023157"/>
    </source>
</evidence>
<accession>A0A814EKW8</accession>
<dbReference type="PROSITE" id="PS51808">
    <property type="entry name" value="CHCH"/>
    <property type="match status" value="1"/>
</dbReference>
<evidence type="ECO:0000313" key="7">
    <source>
        <dbReference type="Proteomes" id="UP000663852"/>
    </source>
</evidence>
<evidence type="ECO:0000256" key="2">
    <source>
        <dbReference type="ARBA" id="ARBA00023128"/>
    </source>
</evidence>
<dbReference type="GO" id="GO:0045277">
    <property type="term" value="C:respiratory chain complex IV"/>
    <property type="evidence" value="ECO:0007669"/>
    <property type="project" value="InterPro"/>
</dbReference>
<dbReference type="Gene3D" id="1.10.10.140">
    <property type="entry name" value="Cytochrome c oxidase, subunit VIb"/>
    <property type="match status" value="1"/>
</dbReference>
<evidence type="ECO:0000256" key="1">
    <source>
        <dbReference type="ARBA" id="ARBA00004173"/>
    </source>
</evidence>
<organism evidence="4 7">
    <name type="scientific">Adineta ricciae</name>
    <name type="common">Rotifer</name>
    <dbReference type="NCBI Taxonomy" id="249248"/>
    <lineage>
        <taxon>Eukaryota</taxon>
        <taxon>Metazoa</taxon>
        <taxon>Spiralia</taxon>
        <taxon>Gnathifera</taxon>
        <taxon>Rotifera</taxon>
        <taxon>Eurotatoria</taxon>
        <taxon>Bdelloidea</taxon>
        <taxon>Adinetida</taxon>
        <taxon>Adinetidae</taxon>
        <taxon>Adineta</taxon>
    </lineage>
</organism>
<evidence type="ECO:0000313" key="6">
    <source>
        <dbReference type="Proteomes" id="UP000663828"/>
    </source>
</evidence>
<dbReference type="EMBL" id="CAJNOJ010000053">
    <property type="protein sequence ID" value="CAF0972607.1"/>
    <property type="molecule type" value="Genomic_DNA"/>
</dbReference>
<sequence>MSSAANSKIFTSLLELENNPKLNQYDPHLCRDIHIKLDQEARAEGLSYEERFEMAKKNLSVFHKWSSIFPAGISQCLKEYWKERVSSAPLDPRFPNVNQTKRCWVNYVDYHRCMEIKNDEKVCGYFKHLYKDLCPEEWTSKWDDQVERGVFPGIHD</sequence>
<dbReference type="Proteomes" id="UP000663828">
    <property type="component" value="Unassembled WGS sequence"/>
</dbReference>
<proteinExistence type="predicted"/>
<dbReference type="InterPro" id="IPR003213">
    <property type="entry name" value="Cyt_c_oxidase_su6B"/>
</dbReference>
<dbReference type="CDD" id="cd00926">
    <property type="entry name" value="Cyt_c_Oxidase_VIb"/>
    <property type="match status" value="1"/>
</dbReference>
<comment type="subcellular location">
    <subcellularLocation>
        <location evidence="1">Mitochondrion</location>
    </subcellularLocation>
</comment>
<evidence type="ECO:0000313" key="4">
    <source>
        <dbReference type="EMBL" id="CAF0972607.1"/>
    </source>
</evidence>
<dbReference type="AlphaFoldDB" id="A0A814EKW8"/>
<dbReference type="InterPro" id="IPR036549">
    <property type="entry name" value="CX6/COA6-like_sf"/>
</dbReference>
<dbReference type="EMBL" id="CAJNOR010001604">
    <property type="protein sequence ID" value="CAF1170736.1"/>
    <property type="molecule type" value="Genomic_DNA"/>
</dbReference>
<comment type="caution">
    <text evidence="4">The sequence shown here is derived from an EMBL/GenBank/DDBJ whole genome shotgun (WGS) entry which is preliminary data.</text>
</comment>
<evidence type="ECO:0000313" key="5">
    <source>
        <dbReference type="EMBL" id="CAF1170736.1"/>
    </source>
</evidence>
<dbReference type="OrthoDB" id="1107506at2759"/>
<dbReference type="InterPro" id="IPR048280">
    <property type="entry name" value="COX6B-like"/>
</dbReference>
<keyword evidence="2" id="KW-0496">Mitochondrion</keyword>
<dbReference type="Pfam" id="PF02297">
    <property type="entry name" value="COX6B"/>
    <property type="match status" value="1"/>
</dbReference>
<keyword evidence="6" id="KW-1185">Reference proteome</keyword>
<dbReference type="GO" id="GO:0005739">
    <property type="term" value="C:mitochondrion"/>
    <property type="evidence" value="ECO:0007669"/>
    <property type="project" value="UniProtKB-SubCell"/>
</dbReference>
<reference evidence="4" key="1">
    <citation type="submission" date="2021-02" db="EMBL/GenBank/DDBJ databases">
        <authorList>
            <person name="Nowell W R."/>
        </authorList>
    </citation>
    <scope>NUCLEOTIDE SEQUENCE</scope>
</reference>
<name>A0A814EKW8_ADIRI</name>
<dbReference type="SUPFAM" id="SSF47694">
    <property type="entry name" value="Cytochrome c oxidase subunit h"/>
    <property type="match status" value="1"/>
</dbReference>
<dbReference type="Proteomes" id="UP000663852">
    <property type="component" value="Unassembled WGS sequence"/>
</dbReference>